<dbReference type="Gene3D" id="3.40.1050.10">
    <property type="entry name" value="Carbonic anhydrase"/>
    <property type="match status" value="1"/>
</dbReference>
<feature type="binding site" evidence="7">
    <location>
        <position position="114"/>
    </location>
    <ligand>
        <name>Zn(2+)</name>
        <dbReference type="ChEBI" id="CHEBI:29105"/>
    </ligand>
</feature>
<evidence type="ECO:0000256" key="8">
    <source>
        <dbReference type="RuleBase" id="RU003956"/>
    </source>
</evidence>
<comment type="caution">
    <text evidence="9">The sequence shown here is derived from an EMBL/GenBank/DDBJ whole genome shotgun (WGS) entry which is preliminary data.</text>
</comment>
<dbReference type="PANTHER" id="PTHR11002:SF79">
    <property type="entry name" value="CARBONIC ANHYDRASE 2"/>
    <property type="match status" value="1"/>
</dbReference>
<keyword evidence="4 8" id="KW-0456">Lyase</keyword>
<dbReference type="PROSITE" id="PS00705">
    <property type="entry name" value="PROK_CO2_ANHYDRASE_2"/>
    <property type="match status" value="1"/>
</dbReference>
<comment type="function">
    <text evidence="8">Reversible hydration of carbon dioxide.</text>
</comment>
<keyword evidence="3 7" id="KW-0862">Zinc</keyword>
<dbReference type="RefSeq" id="WP_073826137.1">
    <property type="nucleotide sequence ID" value="NZ_MQVS01000014.1"/>
</dbReference>
<dbReference type="InParanoid" id="A0A1Q5PTD9"/>
<dbReference type="InterPro" id="IPR015892">
    <property type="entry name" value="Carbonic_anhydrase_CS"/>
</dbReference>
<dbReference type="GO" id="GO:0015976">
    <property type="term" value="P:carbon utilization"/>
    <property type="evidence" value="ECO:0007669"/>
    <property type="project" value="InterPro"/>
</dbReference>
<dbReference type="GO" id="GO:0004089">
    <property type="term" value="F:carbonate dehydratase activity"/>
    <property type="evidence" value="ECO:0007669"/>
    <property type="project" value="UniProtKB-UniRule"/>
</dbReference>
<evidence type="ECO:0000256" key="2">
    <source>
        <dbReference type="ARBA" id="ARBA00012925"/>
    </source>
</evidence>
<comment type="cofactor">
    <cofactor evidence="7">
        <name>Zn(2+)</name>
        <dbReference type="ChEBI" id="CHEBI:29105"/>
    </cofactor>
    <text evidence="7">Binds 1 zinc ion per subunit.</text>
</comment>
<gene>
    <name evidence="9" type="ORF">BSZ40_10410</name>
</gene>
<dbReference type="PANTHER" id="PTHR11002">
    <property type="entry name" value="CARBONIC ANHYDRASE"/>
    <property type="match status" value="1"/>
</dbReference>
<evidence type="ECO:0000256" key="1">
    <source>
        <dbReference type="ARBA" id="ARBA00006217"/>
    </source>
</evidence>
<protein>
    <recommendedName>
        <fullName evidence="2 8">Carbonic anhydrase</fullName>
        <ecNumber evidence="2 8">4.2.1.1</ecNumber>
    </recommendedName>
    <alternativeName>
        <fullName evidence="8">Carbonate dehydratase</fullName>
    </alternativeName>
</protein>
<organism evidence="9 10">
    <name type="scientific">Buchananella hordeovulneris</name>
    <dbReference type="NCBI Taxonomy" id="52770"/>
    <lineage>
        <taxon>Bacteria</taxon>
        <taxon>Bacillati</taxon>
        <taxon>Actinomycetota</taxon>
        <taxon>Actinomycetes</taxon>
        <taxon>Actinomycetales</taxon>
        <taxon>Actinomycetaceae</taxon>
        <taxon>Buchananella</taxon>
    </lineage>
</organism>
<comment type="similarity">
    <text evidence="1 8">Belongs to the beta-class carbonic anhydrase family.</text>
</comment>
<evidence type="ECO:0000256" key="7">
    <source>
        <dbReference type="PIRSR" id="PIRSR601765-1"/>
    </source>
</evidence>
<dbReference type="GO" id="GO:0008270">
    <property type="term" value="F:zinc ion binding"/>
    <property type="evidence" value="ECO:0007669"/>
    <property type="project" value="UniProtKB-UniRule"/>
</dbReference>
<dbReference type="InterPro" id="IPR001765">
    <property type="entry name" value="Carbonic_anhydrase"/>
</dbReference>
<feature type="binding site" evidence="7">
    <location>
        <position position="58"/>
    </location>
    <ligand>
        <name>Zn(2+)</name>
        <dbReference type="ChEBI" id="CHEBI:29105"/>
    </ligand>
</feature>
<comment type="function">
    <text evidence="5">Catalyzes the reversible hydration of carbon dioxide to form bicarbonate.</text>
</comment>
<dbReference type="EC" id="4.2.1.1" evidence="2 8"/>
<evidence type="ECO:0000256" key="5">
    <source>
        <dbReference type="ARBA" id="ARBA00024993"/>
    </source>
</evidence>
<dbReference type="AlphaFoldDB" id="A0A1Q5PTD9"/>
<dbReference type="InterPro" id="IPR036874">
    <property type="entry name" value="Carbonic_anhydrase_sf"/>
</dbReference>
<evidence type="ECO:0000256" key="3">
    <source>
        <dbReference type="ARBA" id="ARBA00022833"/>
    </source>
</evidence>
<evidence type="ECO:0000313" key="9">
    <source>
        <dbReference type="EMBL" id="OKL50838.1"/>
    </source>
</evidence>
<sequence>MTKPAAAGPAAAAAARATWRRLLAGNVAYQKGQAPRLDVAARARLLHQQTPQAVVLGCADSRVPVEEVFAVGPGELFTVRTAGLSLGPAVLGSIEYAVSVLHVPLLVVLGHTACGAVHLATQSQAPDLPANCSLPQVVQAVHSAWRAACPGWWASTVPQPSAQSEPFHAHIHGTVWGILTGSPLLATAVQRGQLAVVGAEYDLASGQVQPLPQLQHGV</sequence>
<evidence type="ECO:0000256" key="6">
    <source>
        <dbReference type="ARBA" id="ARBA00048348"/>
    </source>
</evidence>
<dbReference type="SUPFAM" id="SSF53056">
    <property type="entry name" value="beta-carbonic anhydrase, cab"/>
    <property type="match status" value="1"/>
</dbReference>
<comment type="catalytic activity">
    <reaction evidence="6 8">
        <text>hydrogencarbonate + H(+) = CO2 + H2O</text>
        <dbReference type="Rhea" id="RHEA:10748"/>
        <dbReference type="ChEBI" id="CHEBI:15377"/>
        <dbReference type="ChEBI" id="CHEBI:15378"/>
        <dbReference type="ChEBI" id="CHEBI:16526"/>
        <dbReference type="ChEBI" id="CHEBI:17544"/>
        <dbReference type="EC" id="4.2.1.1"/>
    </reaction>
</comment>
<reference evidence="10" key="1">
    <citation type="submission" date="2016-12" db="EMBL/GenBank/DDBJ databases">
        <authorList>
            <person name="Meng X."/>
        </authorList>
    </citation>
    <scope>NUCLEOTIDE SEQUENCE [LARGE SCALE GENOMIC DNA]</scope>
    <source>
        <strain evidence="10">DSM 20732</strain>
    </source>
</reference>
<proteinExistence type="inferred from homology"/>
<accession>A0A1Q5PTD9</accession>
<dbReference type="STRING" id="52770.BSZ40_10410"/>
<feature type="binding site" evidence="7">
    <location>
        <position position="60"/>
    </location>
    <ligand>
        <name>Zn(2+)</name>
        <dbReference type="ChEBI" id="CHEBI:29105"/>
    </ligand>
</feature>
<dbReference type="SMART" id="SM00947">
    <property type="entry name" value="Pro_CA"/>
    <property type="match status" value="1"/>
</dbReference>
<dbReference type="OrthoDB" id="9797527at2"/>
<dbReference type="Proteomes" id="UP000185612">
    <property type="component" value="Unassembled WGS sequence"/>
</dbReference>
<dbReference type="FunCoup" id="A0A1Q5PTD9">
    <property type="interactions" value="66"/>
</dbReference>
<dbReference type="Pfam" id="PF00484">
    <property type="entry name" value="Pro_CA"/>
    <property type="match status" value="1"/>
</dbReference>
<name>A0A1Q5PTD9_9ACTO</name>
<evidence type="ECO:0000256" key="4">
    <source>
        <dbReference type="ARBA" id="ARBA00023239"/>
    </source>
</evidence>
<evidence type="ECO:0000313" key="10">
    <source>
        <dbReference type="Proteomes" id="UP000185612"/>
    </source>
</evidence>
<keyword evidence="7" id="KW-0479">Metal-binding</keyword>
<dbReference type="EMBL" id="MQVS01000014">
    <property type="protein sequence ID" value="OKL50838.1"/>
    <property type="molecule type" value="Genomic_DNA"/>
</dbReference>
<feature type="binding site" evidence="7">
    <location>
        <position position="111"/>
    </location>
    <ligand>
        <name>Zn(2+)</name>
        <dbReference type="ChEBI" id="CHEBI:29105"/>
    </ligand>
</feature>
<keyword evidence="10" id="KW-1185">Reference proteome</keyword>